<dbReference type="Proteomes" id="UP000050280">
    <property type="component" value="Unassembled WGS sequence"/>
</dbReference>
<dbReference type="OrthoDB" id="1427740at2"/>
<comment type="caution">
    <text evidence="1">The sequence shown here is derived from an EMBL/GenBank/DDBJ whole genome shotgun (WGS) entry which is preliminary data.</text>
</comment>
<dbReference type="STRING" id="1300341.I595_3249"/>
<dbReference type="EMBL" id="LDJX01000007">
    <property type="protein sequence ID" value="KPM30752.1"/>
    <property type="molecule type" value="Genomic_DNA"/>
</dbReference>
<accession>A0A0P7AC18</accession>
<evidence type="ECO:0000313" key="1">
    <source>
        <dbReference type="EMBL" id="KPM30752.1"/>
    </source>
</evidence>
<keyword evidence="2" id="KW-1185">Reference proteome</keyword>
<sequence>MLTYSKRFCVSTLLFAGSTLFLLFSFSLNDPCAFANQHTEFIKSQTKRALKAPSLELSKFYAYKALKGIFKTADNFESCGCNDAYVTIKKAELSLRQATQANDHQTSLQLLQSSLQLTEKSLDKLHAFRNTKSLYTDDVLTMNTIEGDTMKATEHLSLPKQEVDIPQEFQQKVDEKITNFKTSITDLRTSLTCEEVKDFLTNVQEFTKLKLADDAITPVRKLYHVKMLEATYEELAGLHTCLGK</sequence>
<proteinExistence type="predicted"/>
<dbReference type="AlphaFoldDB" id="A0A0P7AC18"/>
<name>A0A0P7AC18_9FLAO</name>
<dbReference type="RefSeq" id="WP_054560224.1">
    <property type="nucleotide sequence ID" value="NZ_LDJX01000007.1"/>
</dbReference>
<gene>
    <name evidence="1" type="ORF">I595_3249</name>
</gene>
<protein>
    <submittedName>
        <fullName evidence="1">Uncharacterized protein</fullName>
    </submittedName>
</protein>
<reference evidence="1 2" key="1">
    <citation type="submission" date="2015-09" db="EMBL/GenBank/DDBJ databases">
        <title>Genome sequence of the marine flavobacterium Croceitalea dokdonensis DOKDO 023 that contains proton- and sodium-pumping rhodopsins.</title>
        <authorList>
            <person name="Kwon S.-K."/>
            <person name="Lee H.K."/>
            <person name="Kwak M.-J."/>
            <person name="Kim J.F."/>
        </authorList>
    </citation>
    <scope>NUCLEOTIDE SEQUENCE [LARGE SCALE GENOMIC DNA]</scope>
    <source>
        <strain evidence="1 2">DOKDO 023</strain>
    </source>
</reference>
<organism evidence="1 2">
    <name type="scientific">Croceitalea dokdonensis DOKDO 023</name>
    <dbReference type="NCBI Taxonomy" id="1300341"/>
    <lineage>
        <taxon>Bacteria</taxon>
        <taxon>Pseudomonadati</taxon>
        <taxon>Bacteroidota</taxon>
        <taxon>Flavobacteriia</taxon>
        <taxon>Flavobacteriales</taxon>
        <taxon>Flavobacteriaceae</taxon>
        <taxon>Croceitalea</taxon>
    </lineage>
</organism>
<evidence type="ECO:0000313" key="2">
    <source>
        <dbReference type="Proteomes" id="UP000050280"/>
    </source>
</evidence>